<keyword evidence="4" id="KW-1185">Reference proteome</keyword>
<evidence type="ECO:0000256" key="2">
    <source>
        <dbReference type="SAM" id="MobiDB-lite"/>
    </source>
</evidence>
<feature type="compositionally biased region" description="Basic and acidic residues" evidence="2">
    <location>
        <begin position="190"/>
        <end position="200"/>
    </location>
</feature>
<gene>
    <name evidence="3" type="ORF">DILT_LOCUS9655</name>
</gene>
<dbReference type="AlphaFoldDB" id="A0A3P7LAS6"/>
<name>A0A3P7LAS6_DIBLA</name>
<protein>
    <submittedName>
        <fullName evidence="3">Uncharacterized protein</fullName>
    </submittedName>
</protein>
<proteinExistence type="predicted"/>
<accession>A0A3P7LAS6</accession>
<sequence length="273" mass="30698">MEEAKSDLADQQDAIINVSRQRDELEVTVRRLEYLLSLKKEEIPSTLSAPATGIRNKAASLGLQVKADEEEDSLVENIGGRTQSFLRHETESEAFVQLQQRCEHLEGELQAKDAEITRLQLQHSADMHETEQLKKRLVSAPIQIVIPPEVNISAAGPRNLKLRAKRSRKKASPKPAPPPVVIPELENSDAEEKLLEKLTDPTKPLGRLPSHVEVDWEEKEDKENIPAPVAKRTRRKAHSSQTAEVTSVRRMTRARSRMISDAHFPAMATIKEL</sequence>
<feature type="coiled-coil region" evidence="1">
    <location>
        <begin position="95"/>
        <end position="122"/>
    </location>
</feature>
<reference evidence="3 4" key="1">
    <citation type="submission" date="2018-11" db="EMBL/GenBank/DDBJ databases">
        <authorList>
            <consortium name="Pathogen Informatics"/>
        </authorList>
    </citation>
    <scope>NUCLEOTIDE SEQUENCE [LARGE SCALE GENOMIC DNA]</scope>
</reference>
<keyword evidence="1" id="KW-0175">Coiled coil</keyword>
<feature type="compositionally biased region" description="Basic residues" evidence="2">
    <location>
        <begin position="162"/>
        <end position="172"/>
    </location>
</feature>
<feature type="compositionally biased region" description="Basic and acidic residues" evidence="2">
    <location>
        <begin position="210"/>
        <end position="224"/>
    </location>
</feature>
<dbReference type="EMBL" id="UYRU01057464">
    <property type="protein sequence ID" value="VDN13824.1"/>
    <property type="molecule type" value="Genomic_DNA"/>
</dbReference>
<feature type="coiled-coil region" evidence="1">
    <location>
        <begin position="1"/>
        <end position="28"/>
    </location>
</feature>
<feature type="region of interest" description="Disordered" evidence="2">
    <location>
        <begin position="162"/>
        <end position="260"/>
    </location>
</feature>
<organism evidence="3 4">
    <name type="scientific">Dibothriocephalus latus</name>
    <name type="common">Fish tapeworm</name>
    <name type="synonym">Diphyllobothrium latum</name>
    <dbReference type="NCBI Taxonomy" id="60516"/>
    <lineage>
        <taxon>Eukaryota</taxon>
        <taxon>Metazoa</taxon>
        <taxon>Spiralia</taxon>
        <taxon>Lophotrochozoa</taxon>
        <taxon>Platyhelminthes</taxon>
        <taxon>Cestoda</taxon>
        <taxon>Eucestoda</taxon>
        <taxon>Diphyllobothriidea</taxon>
        <taxon>Diphyllobothriidae</taxon>
        <taxon>Dibothriocephalus</taxon>
    </lineage>
</organism>
<dbReference type="Proteomes" id="UP000281553">
    <property type="component" value="Unassembled WGS sequence"/>
</dbReference>
<evidence type="ECO:0000256" key="1">
    <source>
        <dbReference type="SAM" id="Coils"/>
    </source>
</evidence>
<dbReference type="OrthoDB" id="2403182at2759"/>
<evidence type="ECO:0000313" key="3">
    <source>
        <dbReference type="EMBL" id="VDN13824.1"/>
    </source>
</evidence>
<evidence type="ECO:0000313" key="4">
    <source>
        <dbReference type="Proteomes" id="UP000281553"/>
    </source>
</evidence>